<dbReference type="InterPro" id="IPR000109">
    <property type="entry name" value="POT_fam"/>
</dbReference>
<dbReference type="Proteomes" id="UP000267077">
    <property type="component" value="Unassembled WGS sequence"/>
</dbReference>
<keyword evidence="7 8" id="KW-0472">Membrane</keyword>
<keyword evidence="6 8" id="KW-1133">Transmembrane helix</keyword>
<dbReference type="GO" id="GO:0015833">
    <property type="term" value="P:peptide transport"/>
    <property type="evidence" value="ECO:0007669"/>
    <property type="project" value="UniProtKB-KW"/>
</dbReference>
<feature type="transmembrane region" description="Helical" evidence="8">
    <location>
        <begin position="234"/>
        <end position="254"/>
    </location>
</feature>
<keyword evidence="10" id="KW-1185">Reference proteome</keyword>
<protein>
    <submittedName>
        <fullName evidence="9">MFS transporter</fullName>
    </submittedName>
</protein>
<dbReference type="PANTHER" id="PTHR23517">
    <property type="entry name" value="RESISTANCE PROTEIN MDTM, PUTATIVE-RELATED-RELATED"/>
    <property type="match status" value="1"/>
</dbReference>
<keyword evidence="4 8" id="KW-0812">Transmembrane</keyword>
<evidence type="ECO:0000256" key="2">
    <source>
        <dbReference type="ARBA" id="ARBA00022448"/>
    </source>
</evidence>
<feature type="transmembrane region" description="Helical" evidence="8">
    <location>
        <begin position="80"/>
        <end position="99"/>
    </location>
</feature>
<dbReference type="OrthoDB" id="9772725at2"/>
<keyword evidence="5" id="KW-0653">Protein transport</keyword>
<reference evidence="9 10" key="1">
    <citation type="submission" date="2018-12" db="EMBL/GenBank/DDBJ databases">
        <title>Dyella dinghuensis sp. nov. DHOA06 and Dyella choica sp. nov. 4M-K27, isolated from forest soil.</title>
        <authorList>
            <person name="Qiu L.-H."/>
            <person name="Gao Z.-H."/>
        </authorList>
    </citation>
    <scope>NUCLEOTIDE SEQUENCE [LARGE SCALE GENOMIC DNA]</scope>
    <source>
        <strain evidence="9 10">DHOA06</strain>
    </source>
</reference>
<feature type="transmembrane region" description="Helical" evidence="8">
    <location>
        <begin position="415"/>
        <end position="437"/>
    </location>
</feature>
<evidence type="ECO:0000256" key="5">
    <source>
        <dbReference type="ARBA" id="ARBA00022856"/>
    </source>
</evidence>
<dbReference type="CDD" id="cd17346">
    <property type="entry name" value="MFS_DtpA_like"/>
    <property type="match status" value="1"/>
</dbReference>
<dbReference type="RefSeq" id="WP_126674168.1">
    <property type="nucleotide sequence ID" value="NZ_RYZR01000006.1"/>
</dbReference>
<evidence type="ECO:0000256" key="4">
    <source>
        <dbReference type="ARBA" id="ARBA00022692"/>
    </source>
</evidence>
<comment type="subcellular location">
    <subcellularLocation>
        <location evidence="1">Cell membrane</location>
        <topology evidence="1">Multi-pass membrane protein</topology>
    </subcellularLocation>
</comment>
<feature type="transmembrane region" description="Helical" evidence="8">
    <location>
        <begin position="380"/>
        <end position="403"/>
    </location>
</feature>
<feature type="transmembrane region" description="Helical" evidence="8">
    <location>
        <begin position="266"/>
        <end position="294"/>
    </location>
</feature>
<evidence type="ECO:0000313" key="10">
    <source>
        <dbReference type="Proteomes" id="UP000267077"/>
    </source>
</evidence>
<evidence type="ECO:0000256" key="7">
    <source>
        <dbReference type="ARBA" id="ARBA00023136"/>
    </source>
</evidence>
<accession>A0A3S0WND1</accession>
<dbReference type="GO" id="GO:1904680">
    <property type="term" value="F:peptide transmembrane transporter activity"/>
    <property type="evidence" value="ECO:0007669"/>
    <property type="project" value="InterPro"/>
</dbReference>
<gene>
    <name evidence="9" type="ORF">EKH79_12575</name>
</gene>
<dbReference type="EMBL" id="RYZR01000006">
    <property type="protein sequence ID" value="RUL63232.1"/>
    <property type="molecule type" value="Genomic_DNA"/>
</dbReference>
<dbReference type="PANTHER" id="PTHR23517:SF15">
    <property type="entry name" value="PROTON-DEPENDENT OLIGOPEPTIDE FAMILY TRANSPORT PROTEIN"/>
    <property type="match status" value="1"/>
</dbReference>
<evidence type="ECO:0000256" key="8">
    <source>
        <dbReference type="SAM" id="Phobius"/>
    </source>
</evidence>
<evidence type="ECO:0000256" key="6">
    <source>
        <dbReference type="ARBA" id="ARBA00022989"/>
    </source>
</evidence>
<keyword evidence="2" id="KW-0813">Transport</keyword>
<proteinExistence type="predicted"/>
<feature type="transmembrane region" description="Helical" evidence="8">
    <location>
        <begin position="105"/>
        <end position="123"/>
    </location>
</feature>
<dbReference type="Gene3D" id="1.20.1250.20">
    <property type="entry name" value="MFS general substrate transporter like domains"/>
    <property type="match status" value="1"/>
</dbReference>
<dbReference type="Pfam" id="PF00854">
    <property type="entry name" value="PTR2"/>
    <property type="match status" value="1"/>
</dbReference>
<feature type="transmembrane region" description="Helical" evidence="8">
    <location>
        <begin position="347"/>
        <end position="368"/>
    </location>
</feature>
<feature type="transmembrane region" description="Helical" evidence="8">
    <location>
        <begin position="51"/>
        <end position="71"/>
    </location>
</feature>
<name>A0A3S0WND1_9GAMM</name>
<feature type="transmembrane region" description="Helical" evidence="8">
    <location>
        <begin position="169"/>
        <end position="190"/>
    </location>
</feature>
<dbReference type="SUPFAM" id="SSF103473">
    <property type="entry name" value="MFS general substrate transporter"/>
    <property type="match status" value="1"/>
</dbReference>
<dbReference type="InterPro" id="IPR005279">
    <property type="entry name" value="Dipep/tripep_permease"/>
</dbReference>
<feature type="transmembrane region" description="Helical" evidence="8">
    <location>
        <begin position="211"/>
        <end position="228"/>
    </location>
</feature>
<evidence type="ECO:0000256" key="1">
    <source>
        <dbReference type="ARBA" id="ARBA00004651"/>
    </source>
</evidence>
<organism evidence="9 10">
    <name type="scientific">Dyella dinghuensis</name>
    <dbReference type="NCBI Taxonomy" id="1920169"/>
    <lineage>
        <taxon>Bacteria</taxon>
        <taxon>Pseudomonadati</taxon>
        <taxon>Pseudomonadota</taxon>
        <taxon>Gammaproteobacteria</taxon>
        <taxon>Lysobacterales</taxon>
        <taxon>Rhodanobacteraceae</taxon>
        <taxon>Dyella</taxon>
    </lineage>
</organism>
<feature type="transmembrane region" description="Helical" evidence="8">
    <location>
        <begin position="21"/>
        <end position="39"/>
    </location>
</feature>
<feature type="transmembrane region" description="Helical" evidence="8">
    <location>
        <begin position="144"/>
        <end position="163"/>
    </location>
</feature>
<comment type="caution">
    <text evidence="9">The sequence shown here is derived from an EMBL/GenBank/DDBJ whole genome shotgun (WGS) entry which is preliminary data.</text>
</comment>
<dbReference type="InterPro" id="IPR050171">
    <property type="entry name" value="MFS_Transporters"/>
</dbReference>
<dbReference type="NCBIfam" id="TIGR00924">
    <property type="entry name" value="yjdL_sub1_fam"/>
    <property type="match status" value="1"/>
</dbReference>
<evidence type="ECO:0000313" key="9">
    <source>
        <dbReference type="EMBL" id="RUL63232.1"/>
    </source>
</evidence>
<keyword evidence="3" id="KW-1003">Cell membrane</keyword>
<keyword evidence="5" id="KW-0571">Peptide transport</keyword>
<dbReference type="InterPro" id="IPR036259">
    <property type="entry name" value="MFS_trans_sf"/>
</dbReference>
<feature type="transmembrane region" description="Helical" evidence="8">
    <location>
        <begin position="457"/>
        <end position="479"/>
    </location>
</feature>
<sequence length="503" mass="54368">MNPTSHSTRTRPFLTILLFEFWERVGYYGTASLMVLFMIQRFGMHDADANVSWGTFGALLFAAPAVGGWIGDRVLGARRCVTLGAGVLALGYLLLTLSGATFRNMYLALGLIIVGSGLFKPNASNIVRCVYAGADAKIDSVFTLYYMTNNIAAAFAVLLTPWIKDRWGWNVAFAVCFASVIVGLLSYAVMKRSLTGMGSMPDTHALRWHRFLAVLVGSLLSAWAIAFVLQNNTVALACVRMGGIVTLGIFGYMIANGSRSERAGLIAALVLVAEALLFFIFYQQIGTSLTLFALRHVDWNQTLFGRHVFTWSPAQYQAVGALWIIVLSPPLAWIYRQLAKHRGDLPVAAKFVLGFLAVATGFFIFGWSNHAAVNGKVSSWFMICGYGFYSLGELLVAALGLAMISRYVPARMAGFMMGAFFVAAGIAQYLGGVIANFASAPQSDVDIGAGLALYTKLFNHLGFLALAGALAGSALLPLLKRLSIAHDAAQHHSESHLPDQATR</sequence>
<dbReference type="GO" id="GO:0005886">
    <property type="term" value="C:plasma membrane"/>
    <property type="evidence" value="ECO:0007669"/>
    <property type="project" value="UniProtKB-SubCell"/>
</dbReference>
<dbReference type="AlphaFoldDB" id="A0A3S0WND1"/>
<evidence type="ECO:0000256" key="3">
    <source>
        <dbReference type="ARBA" id="ARBA00022475"/>
    </source>
</evidence>
<feature type="transmembrane region" description="Helical" evidence="8">
    <location>
        <begin position="314"/>
        <end position="335"/>
    </location>
</feature>